<protein>
    <submittedName>
        <fullName evidence="1">DUF4936 family protein</fullName>
    </submittedName>
</protein>
<comment type="caution">
    <text evidence="1">The sequence shown here is derived from an EMBL/GenBank/DDBJ whole genome shotgun (WGS) entry which is preliminary data.</text>
</comment>
<dbReference type="EMBL" id="VMNI01000016">
    <property type="protein sequence ID" value="TVO74165.1"/>
    <property type="molecule type" value="Genomic_DNA"/>
</dbReference>
<dbReference type="AlphaFoldDB" id="A0A557S9Q8"/>
<organism evidence="1 2">
    <name type="scientific">Denitromonas halophila</name>
    <dbReference type="NCBI Taxonomy" id="1629404"/>
    <lineage>
        <taxon>Bacteria</taxon>
        <taxon>Pseudomonadati</taxon>
        <taxon>Pseudomonadota</taxon>
        <taxon>Betaproteobacteria</taxon>
        <taxon>Rhodocyclales</taxon>
        <taxon>Zoogloeaceae</taxon>
        <taxon>Denitromonas</taxon>
    </lineage>
</organism>
<evidence type="ECO:0000313" key="2">
    <source>
        <dbReference type="Proteomes" id="UP000318349"/>
    </source>
</evidence>
<dbReference type="InterPro" id="IPR032556">
    <property type="entry name" value="DUF4936"/>
</dbReference>
<dbReference type="Proteomes" id="UP000318349">
    <property type="component" value="Unassembled WGS sequence"/>
</dbReference>
<dbReference type="Pfam" id="PF16290">
    <property type="entry name" value="DUF4936"/>
    <property type="match status" value="1"/>
</dbReference>
<name>A0A557S9Q8_9RHOO</name>
<proteinExistence type="predicted"/>
<accession>A0A557S9Q8</accession>
<gene>
    <name evidence="1" type="ORF">FHP89_16210</name>
</gene>
<sequence>MTDLYVYYRVARPRLTEARAAAAAVLDAMAASSGITGTLHQRADDALTWMEAYRNIPDADSFLVTLDAAVDIAGLMVCLDGERHVERFVPCA</sequence>
<reference evidence="1 2" key="1">
    <citation type="submission" date="2019-07" db="EMBL/GenBank/DDBJ databases">
        <title>The pathways for chlorine oxyanion respiration interact through the shared metabolite chlorate.</title>
        <authorList>
            <person name="Barnum T.P."/>
            <person name="Cheng Y."/>
            <person name="Hill K.A."/>
            <person name="Lucas L.N."/>
            <person name="Carlson H.K."/>
            <person name="Coates J.D."/>
        </authorList>
    </citation>
    <scope>NUCLEOTIDE SEQUENCE [LARGE SCALE GENOMIC DNA]</scope>
    <source>
        <strain evidence="1 2">SFB-1</strain>
    </source>
</reference>
<evidence type="ECO:0000313" key="1">
    <source>
        <dbReference type="EMBL" id="TVO74165.1"/>
    </source>
</evidence>